<dbReference type="RefSeq" id="WP_173237353.1">
    <property type="nucleotide sequence ID" value="NZ_AP022839.1"/>
</dbReference>
<name>A0A6F8T7C2_9GAMM</name>
<dbReference type="KEGG" id="lant:TUM19329_22270"/>
<dbReference type="Proteomes" id="UP000502894">
    <property type="component" value="Chromosome"/>
</dbReference>
<reference evidence="1" key="1">
    <citation type="journal article" date="2020" name="Microbiol. Resour. Announc.">
        <title>Complete Genome Sequence of Novel Psychrotolerant Legionella Strain TUM19329, Isolated from Antarctic Lake Sediment.</title>
        <authorList>
            <person name="Shimada S."/>
            <person name="Nakai R."/>
            <person name="Aoki K."/>
            <person name="Shimoeda N."/>
            <person name="Ohno G."/>
            <person name="Miyazaki Y."/>
            <person name="Kudoh S."/>
            <person name="Imura S."/>
            <person name="Watanabe K."/>
            <person name="Ishii Y."/>
            <person name="Tateda K."/>
        </authorList>
    </citation>
    <scope>NUCLEOTIDE SEQUENCE [LARGE SCALE GENOMIC DNA]</scope>
    <source>
        <strain evidence="1">TUM19329</strain>
    </source>
</reference>
<dbReference type="AlphaFoldDB" id="A0A6F8T7C2"/>
<proteinExistence type="predicted"/>
<organism evidence="1 2">
    <name type="scientific">Legionella antarctica</name>
    <dbReference type="NCBI Taxonomy" id="2708020"/>
    <lineage>
        <taxon>Bacteria</taxon>
        <taxon>Pseudomonadati</taxon>
        <taxon>Pseudomonadota</taxon>
        <taxon>Gammaproteobacteria</taxon>
        <taxon>Legionellales</taxon>
        <taxon>Legionellaceae</taxon>
        <taxon>Legionella</taxon>
    </lineage>
</organism>
<gene>
    <name evidence="1" type="ORF">TUM19329_22270</name>
</gene>
<protein>
    <submittedName>
        <fullName evidence="1">Uncharacterized protein</fullName>
    </submittedName>
</protein>
<sequence length="94" mass="10418">MQVVVEHSLLAGCDGRVSLFSANKSGAFYFKPGFTALNETSFDALFYEGQNDIDGGVMFLTNASIEAWKERVSQHPLLANSSELEENHSVNRFK</sequence>
<dbReference type="EMBL" id="AP022839">
    <property type="protein sequence ID" value="BCA95866.1"/>
    <property type="molecule type" value="Genomic_DNA"/>
</dbReference>
<evidence type="ECO:0000313" key="1">
    <source>
        <dbReference type="EMBL" id="BCA95866.1"/>
    </source>
</evidence>
<keyword evidence="2" id="KW-1185">Reference proteome</keyword>
<accession>A0A6F8T7C2</accession>
<evidence type="ECO:0000313" key="2">
    <source>
        <dbReference type="Proteomes" id="UP000502894"/>
    </source>
</evidence>